<dbReference type="STRING" id="48701.ENSPMEP00000032204"/>
<evidence type="ECO:0000256" key="2">
    <source>
        <dbReference type="ARBA" id="ARBA00022741"/>
    </source>
</evidence>
<dbReference type="PANTHER" id="PTHR10903:SF188">
    <property type="entry name" value="GTPASE IMAP FAMILY MEMBER 2-LIKE-RELATED"/>
    <property type="match status" value="1"/>
</dbReference>
<accession>A0A3B3YY58</accession>
<proteinExistence type="inferred from homology"/>
<keyword evidence="2" id="KW-0547">Nucleotide-binding</keyword>
<evidence type="ECO:0000256" key="3">
    <source>
        <dbReference type="ARBA" id="ARBA00023134"/>
    </source>
</evidence>
<reference evidence="5" key="1">
    <citation type="submission" date="2025-08" db="UniProtKB">
        <authorList>
            <consortium name="Ensembl"/>
        </authorList>
    </citation>
    <scope>IDENTIFICATION</scope>
</reference>
<evidence type="ECO:0000313" key="6">
    <source>
        <dbReference type="Proteomes" id="UP000261480"/>
    </source>
</evidence>
<dbReference type="InterPro" id="IPR006703">
    <property type="entry name" value="G_AIG1"/>
</dbReference>
<dbReference type="GO" id="GO:0005525">
    <property type="term" value="F:GTP binding"/>
    <property type="evidence" value="ECO:0007669"/>
    <property type="project" value="UniProtKB-KW"/>
</dbReference>
<evidence type="ECO:0000313" key="5">
    <source>
        <dbReference type="Ensembl" id="ENSPMEP00000032204.1"/>
    </source>
</evidence>
<name>A0A3B3YY58_9TELE</name>
<sequence>MASFPDLHHQCRAPGENIPNRLSGFKDLRIVLLGKTGSGKSATGNTILGRDAFITEMSPSSVTKGE</sequence>
<dbReference type="InterPro" id="IPR045058">
    <property type="entry name" value="GIMA/IAN/Toc"/>
</dbReference>
<feature type="domain" description="AIG1-type G" evidence="4">
    <location>
        <begin position="28"/>
        <end position="64"/>
    </location>
</feature>
<dbReference type="InterPro" id="IPR027417">
    <property type="entry name" value="P-loop_NTPase"/>
</dbReference>
<dbReference type="AlphaFoldDB" id="A0A3B3YY58"/>
<keyword evidence="6" id="KW-1185">Reference proteome</keyword>
<keyword evidence="3" id="KW-0342">GTP-binding</keyword>
<dbReference type="Pfam" id="PF04548">
    <property type="entry name" value="AIG1"/>
    <property type="match status" value="1"/>
</dbReference>
<dbReference type="PANTHER" id="PTHR10903">
    <property type="entry name" value="GTPASE, IMAP FAMILY MEMBER-RELATED"/>
    <property type="match status" value="1"/>
</dbReference>
<protein>
    <recommendedName>
        <fullName evidence="4">AIG1-type G domain-containing protein</fullName>
    </recommendedName>
</protein>
<dbReference type="Gene3D" id="3.40.50.300">
    <property type="entry name" value="P-loop containing nucleotide triphosphate hydrolases"/>
    <property type="match status" value="1"/>
</dbReference>
<dbReference type="SUPFAM" id="SSF52540">
    <property type="entry name" value="P-loop containing nucleoside triphosphate hydrolases"/>
    <property type="match status" value="1"/>
</dbReference>
<dbReference type="Proteomes" id="UP000261480">
    <property type="component" value="Unplaced"/>
</dbReference>
<dbReference type="Ensembl" id="ENSPMET00000033661.1">
    <property type="protein sequence ID" value="ENSPMEP00000032204.1"/>
    <property type="gene ID" value="ENSPMEG00000019886.1"/>
</dbReference>
<evidence type="ECO:0000256" key="1">
    <source>
        <dbReference type="ARBA" id="ARBA00008535"/>
    </source>
</evidence>
<reference evidence="5" key="2">
    <citation type="submission" date="2025-09" db="UniProtKB">
        <authorList>
            <consortium name="Ensembl"/>
        </authorList>
    </citation>
    <scope>IDENTIFICATION</scope>
</reference>
<organism evidence="5 6">
    <name type="scientific">Poecilia mexicana</name>
    <dbReference type="NCBI Taxonomy" id="48701"/>
    <lineage>
        <taxon>Eukaryota</taxon>
        <taxon>Metazoa</taxon>
        <taxon>Chordata</taxon>
        <taxon>Craniata</taxon>
        <taxon>Vertebrata</taxon>
        <taxon>Euteleostomi</taxon>
        <taxon>Actinopterygii</taxon>
        <taxon>Neopterygii</taxon>
        <taxon>Teleostei</taxon>
        <taxon>Neoteleostei</taxon>
        <taxon>Acanthomorphata</taxon>
        <taxon>Ovalentaria</taxon>
        <taxon>Atherinomorphae</taxon>
        <taxon>Cyprinodontiformes</taxon>
        <taxon>Poeciliidae</taxon>
        <taxon>Poeciliinae</taxon>
        <taxon>Poecilia</taxon>
    </lineage>
</organism>
<evidence type="ECO:0000259" key="4">
    <source>
        <dbReference type="Pfam" id="PF04548"/>
    </source>
</evidence>
<comment type="similarity">
    <text evidence="1">Belongs to the TRAFAC class TrmE-Era-EngA-EngB-Septin-like GTPase superfamily. AIG1/Toc34/Toc159-like paraseptin GTPase family. IAN subfamily.</text>
</comment>